<proteinExistence type="predicted"/>
<sequence>MGVAHPYDLAFFNGHLYWTDWGTDSLKVADLSEHHQTTHIIHSFTRFPYGVAINHTMYQPTLTSNPCSPDVFACSWICVAVPSTTAKQQLEARCLCPDGYTTNGNDCVPLPSNKRPKGLTYVGTSYMKSFCNAETSLSSGCMNGGSCEEVKNAYGRTERIVCNCEPPYTGDHCERYDYGLDEAEKLVDRAGSSSFWPFFFFFLLLILIAVGFTYFYVTNRAFNDKVRRLGDKIHQSASHLPPPPSLTVIRDYTHNITQKITRPSWSRGTSPRSGGSNGFGRQSPQRSARNGGGPTDGNVSTSLLVDNYLSPSAYNNPMYNETVVYSTPPDSDSDSPYSLLPTSSPSPADPVSTISNSNPLIHSSQNIY</sequence>
<evidence type="ECO:0000256" key="4">
    <source>
        <dbReference type="SAM" id="Phobius"/>
    </source>
</evidence>
<dbReference type="Gene3D" id="2.10.25.10">
    <property type="entry name" value="Laminin"/>
    <property type="match status" value="1"/>
</dbReference>
<dbReference type="AlphaFoldDB" id="A0A2A2LR15"/>
<feature type="transmembrane region" description="Helical" evidence="4">
    <location>
        <begin position="195"/>
        <end position="217"/>
    </location>
</feature>
<evidence type="ECO:0000256" key="3">
    <source>
        <dbReference type="SAM" id="MobiDB-lite"/>
    </source>
</evidence>
<dbReference type="PANTHER" id="PTHR46513">
    <property type="entry name" value="VITELLOGENIN RECEPTOR-LIKE PROTEIN-RELATED-RELATED"/>
    <property type="match status" value="1"/>
</dbReference>
<dbReference type="PROSITE" id="PS01186">
    <property type="entry name" value="EGF_2"/>
    <property type="match status" value="1"/>
</dbReference>
<comment type="caution">
    <text evidence="6">The sequence shown here is derived from an EMBL/GenBank/DDBJ whole genome shotgun (WGS) entry which is preliminary data.</text>
</comment>
<keyword evidence="4" id="KW-1133">Transmembrane helix</keyword>
<feature type="region of interest" description="Disordered" evidence="3">
    <location>
        <begin position="321"/>
        <end position="368"/>
    </location>
</feature>
<evidence type="ECO:0000313" key="6">
    <source>
        <dbReference type="EMBL" id="PAV88475.1"/>
    </source>
</evidence>
<dbReference type="OrthoDB" id="9990982at2759"/>
<keyword evidence="4" id="KW-0812">Transmembrane</keyword>
<dbReference type="InterPro" id="IPR050778">
    <property type="entry name" value="Cueball_EGF_LRP_Nidogen"/>
</dbReference>
<dbReference type="PROSITE" id="PS51120">
    <property type="entry name" value="LDLRB"/>
    <property type="match status" value="1"/>
</dbReference>
<feature type="compositionally biased region" description="Polar residues" evidence="3">
    <location>
        <begin position="352"/>
        <end position="368"/>
    </location>
</feature>
<dbReference type="GO" id="GO:0005886">
    <property type="term" value="C:plasma membrane"/>
    <property type="evidence" value="ECO:0007669"/>
    <property type="project" value="TreeGrafter"/>
</dbReference>
<organism evidence="6 7">
    <name type="scientific">Diploscapter pachys</name>
    <dbReference type="NCBI Taxonomy" id="2018661"/>
    <lineage>
        <taxon>Eukaryota</taxon>
        <taxon>Metazoa</taxon>
        <taxon>Ecdysozoa</taxon>
        <taxon>Nematoda</taxon>
        <taxon>Chromadorea</taxon>
        <taxon>Rhabditida</taxon>
        <taxon>Rhabditina</taxon>
        <taxon>Rhabditomorpha</taxon>
        <taxon>Rhabditoidea</taxon>
        <taxon>Rhabditidae</taxon>
        <taxon>Diploscapter</taxon>
    </lineage>
</organism>
<dbReference type="InterPro" id="IPR011042">
    <property type="entry name" value="6-blade_b-propeller_TolB-like"/>
</dbReference>
<evidence type="ECO:0000259" key="5">
    <source>
        <dbReference type="PROSITE" id="PS50026"/>
    </source>
</evidence>
<feature type="compositionally biased region" description="Low complexity" evidence="3">
    <location>
        <begin position="325"/>
        <end position="350"/>
    </location>
</feature>
<dbReference type="Proteomes" id="UP000218231">
    <property type="component" value="Unassembled WGS sequence"/>
</dbReference>
<protein>
    <recommendedName>
        <fullName evidence="5">EGF-like domain-containing protein</fullName>
    </recommendedName>
</protein>
<keyword evidence="7" id="KW-1185">Reference proteome</keyword>
<comment type="caution">
    <text evidence="1">Lacks conserved residue(s) required for the propagation of feature annotation.</text>
</comment>
<evidence type="ECO:0000256" key="1">
    <source>
        <dbReference type="PROSITE-ProRule" id="PRU00076"/>
    </source>
</evidence>
<dbReference type="Gene3D" id="2.120.10.30">
    <property type="entry name" value="TolB, C-terminal domain"/>
    <property type="match status" value="1"/>
</dbReference>
<feature type="domain" description="EGF-like" evidence="5">
    <location>
        <begin position="132"/>
        <end position="174"/>
    </location>
</feature>
<accession>A0A2A2LR15</accession>
<dbReference type="GO" id="GO:0060070">
    <property type="term" value="P:canonical Wnt signaling pathway"/>
    <property type="evidence" value="ECO:0007669"/>
    <property type="project" value="TreeGrafter"/>
</dbReference>
<gene>
    <name evidence="6" type="ORF">WR25_23104</name>
</gene>
<name>A0A2A2LR15_9BILA</name>
<feature type="repeat" description="LDL-receptor class B" evidence="2">
    <location>
        <begin position="14"/>
        <end position="57"/>
    </location>
</feature>
<keyword evidence="1" id="KW-1015">Disulfide bond</keyword>
<dbReference type="SMART" id="SM00181">
    <property type="entry name" value="EGF"/>
    <property type="match status" value="2"/>
</dbReference>
<dbReference type="PROSITE" id="PS50026">
    <property type="entry name" value="EGF_3"/>
    <property type="match status" value="1"/>
</dbReference>
<keyword evidence="1" id="KW-0245">EGF-like domain</keyword>
<feature type="disulfide bond" evidence="1">
    <location>
        <begin position="164"/>
        <end position="173"/>
    </location>
</feature>
<dbReference type="SUPFAM" id="SSF57196">
    <property type="entry name" value="EGF/Laminin"/>
    <property type="match status" value="1"/>
</dbReference>
<reference evidence="6 7" key="1">
    <citation type="journal article" date="2017" name="Curr. Biol.">
        <title>Genome architecture and evolution of a unichromosomal asexual nematode.</title>
        <authorList>
            <person name="Fradin H."/>
            <person name="Zegar C."/>
            <person name="Gutwein M."/>
            <person name="Lucas J."/>
            <person name="Kovtun M."/>
            <person name="Corcoran D."/>
            <person name="Baugh L.R."/>
            <person name="Kiontke K."/>
            <person name="Gunsalus K."/>
            <person name="Fitch D.H."/>
            <person name="Piano F."/>
        </authorList>
    </citation>
    <scope>NUCLEOTIDE SEQUENCE [LARGE SCALE GENOMIC DNA]</scope>
    <source>
        <strain evidence="6">PF1309</strain>
    </source>
</reference>
<dbReference type="EMBL" id="LIAE01006518">
    <property type="protein sequence ID" value="PAV88475.1"/>
    <property type="molecule type" value="Genomic_DNA"/>
</dbReference>
<dbReference type="GO" id="GO:0017147">
    <property type="term" value="F:Wnt-protein binding"/>
    <property type="evidence" value="ECO:0007669"/>
    <property type="project" value="TreeGrafter"/>
</dbReference>
<evidence type="ECO:0000313" key="7">
    <source>
        <dbReference type="Proteomes" id="UP000218231"/>
    </source>
</evidence>
<feature type="compositionally biased region" description="Polar residues" evidence="3">
    <location>
        <begin position="260"/>
        <end position="288"/>
    </location>
</feature>
<keyword evidence="4" id="KW-0472">Membrane</keyword>
<dbReference type="SUPFAM" id="SSF63825">
    <property type="entry name" value="YWTD domain"/>
    <property type="match status" value="1"/>
</dbReference>
<feature type="region of interest" description="Disordered" evidence="3">
    <location>
        <begin position="260"/>
        <end position="302"/>
    </location>
</feature>
<dbReference type="STRING" id="2018661.A0A2A2LR15"/>
<evidence type="ECO:0000256" key="2">
    <source>
        <dbReference type="PROSITE-ProRule" id="PRU00461"/>
    </source>
</evidence>
<dbReference type="InterPro" id="IPR000033">
    <property type="entry name" value="LDLR_classB_rpt"/>
</dbReference>
<dbReference type="InterPro" id="IPR000742">
    <property type="entry name" value="EGF"/>
</dbReference>
<dbReference type="PROSITE" id="PS00022">
    <property type="entry name" value="EGF_1"/>
    <property type="match status" value="1"/>
</dbReference>
<dbReference type="GO" id="GO:0042813">
    <property type="term" value="F:Wnt receptor activity"/>
    <property type="evidence" value="ECO:0007669"/>
    <property type="project" value="TreeGrafter"/>
</dbReference>
<dbReference type="PANTHER" id="PTHR46513:SF35">
    <property type="entry name" value="EGF-LIKE DOMAIN-CONTAINING PROTEIN"/>
    <property type="match status" value="1"/>
</dbReference>
<dbReference type="CDD" id="cd00054">
    <property type="entry name" value="EGF_CA"/>
    <property type="match status" value="1"/>
</dbReference>